<reference evidence="2" key="1">
    <citation type="submission" date="2021-08" db="EMBL/GenBank/DDBJ databases">
        <authorList>
            <person name="Stevens D.C."/>
        </authorList>
    </citation>
    <scope>NUCLEOTIDE SEQUENCE</scope>
    <source>
        <strain evidence="2">DSM 53165</strain>
    </source>
</reference>
<evidence type="ECO:0000256" key="1">
    <source>
        <dbReference type="SAM" id="MobiDB-lite"/>
    </source>
</evidence>
<organism evidence="2 3">
    <name type="scientific">Nannocystis pusilla</name>
    <dbReference type="NCBI Taxonomy" id="889268"/>
    <lineage>
        <taxon>Bacteria</taxon>
        <taxon>Pseudomonadati</taxon>
        <taxon>Myxococcota</taxon>
        <taxon>Polyangia</taxon>
        <taxon>Nannocystales</taxon>
        <taxon>Nannocystaceae</taxon>
        <taxon>Nannocystis</taxon>
    </lineage>
</organism>
<keyword evidence="3" id="KW-1185">Reference proteome</keyword>
<gene>
    <name evidence="2" type="ORF">K7C98_15625</name>
</gene>
<proteinExistence type="predicted"/>
<protein>
    <submittedName>
        <fullName evidence="2">Uncharacterized protein</fullName>
    </submittedName>
</protein>
<sequence>MPTTTHEPSGLIAIRALVDMERERQRREQAAVAAREAAEQAAREAAEQAARAEAEARARTAAEAAEQARRVEEQRRHEERLRAAEIEGRLRASQAAHLQRVQAELDARTVAPSSGRVGLWTAGALGLVGLGLAVLLKSTTATAPAPVLLPQAEDTSVRDAHQAIRDLRRELEQMEHTTASDRVTLEKLLADRQVPVAAAPEPTAPARPRPVARPAARPSDKPLPGKPGGIKICDTNDPLAEDC</sequence>
<comment type="caution">
    <text evidence="2">The sequence shown here is derived from an EMBL/GenBank/DDBJ whole genome shotgun (WGS) entry which is preliminary data.</text>
</comment>
<dbReference type="EMBL" id="JAIRAU010000019">
    <property type="protein sequence ID" value="MBZ5710691.1"/>
    <property type="molecule type" value="Genomic_DNA"/>
</dbReference>
<dbReference type="Proteomes" id="UP001139031">
    <property type="component" value="Unassembled WGS sequence"/>
</dbReference>
<dbReference type="RefSeq" id="WP_224192461.1">
    <property type="nucleotide sequence ID" value="NZ_JAIRAU010000019.1"/>
</dbReference>
<feature type="region of interest" description="Disordered" evidence="1">
    <location>
        <begin position="41"/>
        <end position="76"/>
    </location>
</feature>
<accession>A0ABS7TR47</accession>
<name>A0ABS7TR47_9BACT</name>
<evidence type="ECO:0000313" key="2">
    <source>
        <dbReference type="EMBL" id="MBZ5710691.1"/>
    </source>
</evidence>
<evidence type="ECO:0000313" key="3">
    <source>
        <dbReference type="Proteomes" id="UP001139031"/>
    </source>
</evidence>
<feature type="region of interest" description="Disordered" evidence="1">
    <location>
        <begin position="195"/>
        <end position="243"/>
    </location>
</feature>